<evidence type="ECO:0000256" key="5">
    <source>
        <dbReference type="ARBA" id="ARBA00022801"/>
    </source>
</evidence>
<evidence type="ECO:0000256" key="11">
    <source>
        <dbReference type="RuleBase" id="RU368036"/>
    </source>
</evidence>
<evidence type="ECO:0000256" key="9">
    <source>
        <dbReference type="PIRSR" id="PIRSR600101-1"/>
    </source>
</evidence>
<dbReference type="EMBL" id="AWXZ01000029">
    <property type="protein sequence ID" value="ESR24811.1"/>
    <property type="molecule type" value="Genomic_DNA"/>
</dbReference>
<dbReference type="GO" id="GO:0036374">
    <property type="term" value="F:glutathione hydrolase activity"/>
    <property type="evidence" value="ECO:0007669"/>
    <property type="project" value="UniProtKB-UniRule"/>
</dbReference>
<protein>
    <recommendedName>
        <fullName evidence="11">Glutathione hydrolase proenzyme</fullName>
        <ecNumber evidence="11">2.3.2.2</ecNumber>
        <ecNumber evidence="11">3.4.19.13</ecNumber>
    </recommendedName>
    <component>
        <recommendedName>
            <fullName evidence="11">Glutathione hydrolase large chain</fullName>
        </recommendedName>
    </component>
    <component>
        <recommendedName>
            <fullName evidence="11">Glutathione hydrolase small chain</fullName>
        </recommendedName>
    </component>
</protein>
<dbReference type="InterPro" id="IPR043137">
    <property type="entry name" value="GGT_ssub_C"/>
</dbReference>
<keyword evidence="4 11" id="KW-0808">Transferase</keyword>
<dbReference type="InterPro" id="IPR055262">
    <property type="entry name" value="GGT_CS"/>
</dbReference>
<dbReference type="EC" id="3.4.19.13" evidence="11"/>
<reference evidence="14 15" key="1">
    <citation type="journal article" date="2014" name="Genome Announc.">
        <title>Draft Genome Sequence of Lutibaculum baratangense Strain AMV1T, Isolated from a Mud Volcano in Andamans, India.</title>
        <authorList>
            <person name="Singh A."/>
            <person name="Sreenivas A."/>
            <person name="Sathyanarayana Reddy G."/>
            <person name="Pinnaka A.K."/>
            <person name="Shivaji S."/>
        </authorList>
    </citation>
    <scope>NUCLEOTIDE SEQUENCE [LARGE SCALE GENOMIC DNA]</scope>
    <source>
        <strain evidence="14 15">AMV1</strain>
    </source>
</reference>
<dbReference type="PROSITE" id="PS00462">
    <property type="entry name" value="G_GLU_TRANSPEPTIDASE"/>
    <property type="match status" value="1"/>
</dbReference>
<dbReference type="Gene3D" id="1.10.246.130">
    <property type="match status" value="1"/>
</dbReference>
<comment type="subunit">
    <text evidence="11">This enzyme consists of two polypeptide chains, which are synthesized in precursor form from a single polypeptide.</text>
</comment>
<dbReference type="RefSeq" id="WP_023432264.1">
    <property type="nucleotide sequence ID" value="NZ_AWXZ01000029.1"/>
</dbReference>
<keyword evidence="6 11" id="KW-0865">Zymogen</keyword>
<evidence type="ECO:0000256" key="12">
    <source>
        <dbReference type="SAM" id="MobiDB-lite"/>
    </source>
</evidence>
<keyword evidence="11" id="KW-0317">Glutathione biosynthesis</keyword>
<accession>V4RF93</accession>
<dbReference type="GO" id="GO:0006751">
    <property type="term" value="P:glutathione catabolic process"/>
    <property type="evidence" value="ECO:0007669"/>
    <property type="project" value="UniProtKB-UniRule"/>
</dbReference>
<dbReference type="GO" id="GO:0103068">
    <property type="term" value="F:leukotriene C4 gamma-glutamyl transferase activity"/>
    <property type="evidence" value="ECO:0007669"/>
    <property type="project" value="UniProtKB-EC"/>
</dbReference>
<dbReference type="InterPro" id="IPR000101">
    <property type="entry name" value="GGT_peptidase"/>
</dbReference>
<evidence type="ECO:0000256" key="8">
    <source>
        <dbReference type="ARBA" id="ARBA00047417"/>
    </source>
</evidence>
<evidence type="ECO:0000256" key="6">
    <source>
        <dbReference type="ARBA" id="ARBA00023145"/>
    </source>
</evidence>
<evidence type="ECO:0000256" key="4">
    <source>
        <dbReference type="ARBA" id="ARBA00022679"/>
    </source>
</evidence>
<dbReference type="Gene3D" id="3.60.20.40">
    <property type="match status" value="1"/>
</dbReference>
<keyword evidence="13" id="KW-0732">Signal</keyword>
<feature type="binding site" evidence="10">
    <location>
        <begin position="476"/>
        <end position="477"/>
    </location>
    <ligand>
        <name>L-glutamate</name>
        <dbReference type="ChEBI" id="CHEBI:29985"/>
    </ligand>
</feature>
<feature type="active site" description="Nucleophile" evidence="9">
    <location>
        <position position="411"/>
    </location>
</feature>
<dbReference type="PANTHER" id="PTHR43199:SF1">
    <property type="entry name" value="GLUTATHIONE HYDROLASE PROENZYME"/>
    <property type="match status" value="1"/>
</dbReference>
<keyword evidence="15" id="KW-1185">Reference proteome</keyword>
<dbReference type="OrthoDB" id="9781342at2"/>
<sequence length="592" mass="62800">MHHLSAREPDAPASRPIKALTLCLAWLCLALPQPVHAQASRAAPEPPTLQAAEPALAERHMVVAAHPLAARAGREMLRKGGSAVDAAIAAQMVLGLVEPQSSGLGGGAFLIHHDAENGELTAWDGRETAPAAATPERFLGADGSPARWPEMVPGGLSVGVPGMLAMVAAVHDRHGVLPWADLFEPAIRLAREGFGVSPRLAALLRDDDPEAFSPAARAYFYDADGEAWPLGHVLTNDAYADTLERIAAEGPSAFYDGEIAGDVAAAVREAWRNPGDLSAADMAAYEVVEREPVCAPYRGHEVCGMGPPSSGAHTVGMTLAMLERFDLGTEPTPRAMHLVAEAEKLAFADRDRYIADPDFVDVPDGLLDPRYLGERSGLIERYQSMGRAEAGTPPGSRRSPGTDGTKEAPSTSHISVVDADGNVVSMTTTIESGFGSRLMARGFLLNNELTDFSFAPDDEDGRPVANRVEAGKRPRSSMAPTIVLGPDGRPVFVMGSPGGSRIIPYVVKAVIALVDWGMDPQQAAALFNFGSRNGPFEIERMPGAERWRAQIEPFGHEVTLAEMTSGLHIIALRDGRLEGGADPRREGEAAGD</sequence>
<dbReference type="SUPFAM" id="SSF56235">
    <property type="entry name" value="N-terminal nucleophile aminohydrolases (Ntn hydrolases)"/>
    <property type="match status" value="1"/>
</dbReference>
<evidence type="ECO:0000256" key="13">
    <source>
        <dbReference type="SAM" id="SignalP"/>
    </source>
</evidence>
<dbReference type="STRING" id="631454.N177_2134"/>
<keyword evidence="7 11" id="KW-0012">Acyltransferase</keyword>
<comment type="similarity">
    <text evidence="3 11">Belongs to the gamma-glutamyltransferase family.</text>
</comment>
<gene>
    <name evidence="14" type="ORF">N177_2134</name>
</gene>
<dbReference type="InterPro" id="IPR043138">
    <property type="entry name" value="GGT_lsub"/>
</dbReference>
<dbReference type="eggNOG" id="COG0405">
    <property type="taxonomic scope" value="Bacteria"/>
</dbReference>
<evidence type="ECO:0000256" key="10">
    <source>
        <dbReference type="PIRSR" id="PIRSR600101-2"/>
    </source>
</evidence>
<dbReference type="PRINTS" id="PR01210">
    <property type="entry name" value="GGTRANSPTASE"/>
</dbReference>
<evidence type="ECO:0000256" key="2">
    <source>
        <dbReference type="ARBA" id="ARBA00001089"/>
    </source>
</evidence>
<evidence type="ECO:0000256" key="1">
    <source>
        <dbReference type="ARBA" id="ARBA00001049"/>
    </source>
</evidence>
<comment type="caution">
    <text evidence="14">The sequence shown here is derived from an EMBL/GenBank/DDBJ whole genome shotgun (WGS) entry which is preliminary data.</text>
</comment>
<proteinExistence type="inferred from homology"/>
<dbReference type="UniPathway" id="UPA00204"/>
<comment type="catalytic activity">
    <reaction evidence="2 11">
        <text>glutathione + H2O = L-cysteinylglycine + L-glutamate</text>
        <dbReference type="Rhea" id="RHEA:28807"/>
        <dbReference type="ChEBI" id="CHEBI:15377"/>
        <dbReference type="ChEBI" id="CHEBI:29985"/>
        <dbReference type="ChEBI" id="CHEBI:57925"/>
        <dbReference type="ChEBI" id="CHEBI:61694"/>
        <dbReference type="EC" id="3.4.19.13"/>
    </reaction>
</comment>
<feature type="binding site" evidence="10">
    <location>
        <position position="126"/>
    </location>
    <ligand>
        <name>L-glutamate</name>
        <dbReference type="ChEBI" id="CHEBI:29985"/>
    </ligand>
</feature>
<evidence type="ECO:0000256" key="7">
    <source>
        <dbReference type="ARBA" id="ARBA00023315"/>
    </source>
</evidence>
<dbReference type="AlphaFoldDB" id="V4RF93"/>
<evidence type="ECO:0000256" key="3">
    <source>
        <dbReference type="ARBA" id="ARBA00009381"/>
    </source>
</evidence>
<dbReference type="NCBIfam" id="TIGR00066">
    <property type="entry name" value="g_glut_trans"/>
    <property type="match status" value="1"/>
</dbReference>
<name>V4RF93_9HYPH</name>
<comment type="catalytic activity">
    <reaction evidence="1 11">
        <text>an S-substituted glutathione + H2O = an S-substituted L-cysteinylglycine + L-glutamate</text>
        <dbReference type="Rhea" id="RHEA:59468"/>
        <dbReference type="ChEBI" id="CHEBI:15377"/>
        <dbReference type="ChEBI" id="CHEBI:29985"/>
        <dbReference type="ChEBI" id="CHEBI:90779"/>
        <dbReference type="ChEBI" id="CHEBI:143103"/>
        <dbReference type="EC" id="3.4.19.13"/>
    </reaction>
</comment>
<feature type="chain" id="PRO_5004728498" description="Glutathione hydrolase proenzyme" evidence="13">
    <location>
        <begin position="38"/>
        <end position="592"/>
    </location>
</feature>
<dbReference type="PATRIC" id="fig|631454.5.peg.2103"/>
<feature type="binding site" evidence="10">
    <location>
        <position position="451"/>
    </location>
    <ligand>
        <name>L-glutamate</name>
        <dbReference type="ChEBI" id="CHEBI:29985"/>
    </ligand>
</feature>
<evidence type="ECO:0000313" key="15">
    <source>
        <dbReference type="Proteomes" id="UP000017819"/>
    </source>
</evidence>
<dbReference type="Proteomes" id="UP000017819">
    <property type="component" value="Unassembled WGS sequence"/>
</dbReference>
<comment type="catalytic activity">
    <reaction evidence="8 11">
        <text>an N-terminal (5-L-glutamyl)-[peptide] + an alpha-amino acid = 5-L-glutamyl amino acid + an N-terminal L-alpha-aminoacyl-[peptide]</text>
        <dbReference type="Rhea" id="RHEA:23904"/>
        <dbReference type="Rhea" id="RHEA-COMP:9780"/>
        <dbReference type="Rhea" id="RHEA-COMP:9795"/>
        <dbReference type="ChEBI" id="CHEBI:77644"/>
        <dbReference type="ChEBI" id="CHEBI:78597"/>
        <dbReference type="ChEBI" id="CHEBI:78599"/>
        <dbReference type="ChEBI" id="CHEBI:78608"/>
        <dbReference type="EC" id="2.3.2.2"/>
    </reaction>
</comment>
<feature type="signal peptide" evidence="13">
    <location>
        <begin position="1"/>
        <end position="37"/>
    </location>
</feature>
<comment type="PTM">
    <text evidence="11">Cleaved by autocatalysis into a large and a small subunit.</text>
</comment>
<organism evidence="14 15">
    <name type="scientific">Lutibaculum baratangense AMV1</name>
    <dbReference type="NCBI Taxonomy" id="631454"/>
    <lineage>
        <taxon>Bacteria</taxon>
        <taxon>Pseudomonadati</taxon>
        <taxon>Pseudomonadota</taxon>
        <taxon>Alphaproteobacteria</taxon>
        <taxon>Hyphomicrobiales</taxon>
        <taxon>Tepidamorphaceae</taxon>
        <taxon>Lutibaculum</taxon>
    </lineage>
</organism>
<keyword evidence="5 11" id="KW-0378">Hydrolase</keyword>
<dbReference type="Pfam" id="PF01019">
    <property type="entry name" value="G_glu_transpept"/>
    <property type="match status" value="1"/>
</dbReference>
<dbReference type="EC" id="2.3.2.2" evidence="11"/>
<dbReference type="InterPro" id="IPR051792">
    <property type="entry name" value="GGT_bact"/>
</dbReference>
<dbReference type="GO" id="GO:0006750">
    <property type="term" value="P:glutathione biosynthetic process"/>
    <property type="evidence" value="ECO:0007669"/>
    <property type="project" value="UniProtKB-KW"/>
</dbReference>
<evidence type="ECO:0000313" key="14">
    <source>
        <dbReference type="EMBL" id="ESR24811.1"/>
    </source>
</evidence>
<dbReference type="InterPro" id="IPR029055">
    <property type="entry name" value="Ntn_hydrolases_N"/>
</dbReference>
<dbReference type="PANTHER" id="PTHR43199">
    <property type="entry name" value="GLUTATHIONE HYDROLASE"/>
    <property type="match status" value="1"/>
</dbReference>
<feature type="region of interest" description="Disordered" evidence="12">
    <location>
        <begin position="384"/>
        <end position="412"/>
    </location>
</feature>
<comment type="pathway">
    <text evidence="11">Sulfur metabolism; glutathione metabolism.</text>
</comment>
<feature type="binding site" evidence="10">
    <location>
        <position position="499"/>
    </location>
    <ligand>
        <name>L-glutamate</name>
        <dbReference type="ChEBI" id="CHEBI:29985"/>
    </ligand>
</feature>